<evidence type="ECO:0000256" key="5">
    <source>
        <dbReference type="ARBA" id="ARBA00022840"/>
    </source>
</evidence>
<dbReference type="InterPro" id="IPR001962">
    <property type="entry name" value="Asn_synthase"/>
</dbReference>
<comment type="similarity">
    <text evidence="2">Belongs to the asparagine synthetase family.</text>
</comment>
<evidence type="ECO:0000313" key="10">
    <source>
        <dbReference type="EMBL" id="RQD74349.1"/>
    </source>
</evidence>
<dbReference type="Gene3D" id="3.60.20.10">
    <property type="entry name" value="Glutamine Phosphoribosylpyrophosphate, subunit 1, domain 1"/>
    <property type="match status" value="1"/>
</dbReference>
<comment type="catalytic activity">
    <reaction evidence="8">
        <text>L-aspartate + L-glutamine + ATP + H2O = L-asparagine + L-glutamate + AMP + diphosphate + H(+)</text>
        <dbReference type="Rhea" id="RHEA:12228"/>
        <dbReference type="ChEBI" id="CHEBI:15377"/>
        <dbReference type="ChEBI" id="CHEBI:15378"/>
        <dbReference type="ChEBI" id="CHEBI:29985"/>
        <dbReference type="ChEBI" id="CHEBI:29991"/>
        <dbReference type="ChEBI" id="CHEBI:30616"/>
        <dbReference type="ChEBI" id="CHEBI:33019"/>
        <dbReference type="ChEBI" id="CHEBI:58048"/>
        <dbReference type="ChEBI" id="CHEBI:58359"/>
        <dbReference type="ChEBI" id="CHEBI:456215"/>
        <dbReference type="EC" id="6.3.5.4"/>
    </reaction>
</comment>
<dbReference type="Gene3D" id="3.40.50.620">
    <property type="entry name" value="HUPs"/>
    <property type="match status" value="1"/>
</dbReference>
<dbReference type="Proteomes" id="UP000285138">
    <property type="component" value="Unassembled WGS sequence"/>
</dbReference>
<dbReference type="Pfam" id="PF00733">
    <property type="entry name" value="Asn_synthase"/>
    <property type="match status" value="1"/>
</dbReference>
<keyword evidence="7" id="KW-0315">Glutamine amidotransferase</keyword>
<dbReference type="InterPro" id="IPR033738">
    <property type="entry name" value="AsnB_N"/>
</dbReference>
<keyword evidence="6" id="KW-0028">Amino-acid biosynthesis</keyword>
<reference evidence="10 11" key="1">
    <citation type="submission" date="2018-08" db="EMBL/GenBank/DDBJ databases">
        <title>The metabolism and importance of syntrophic acetate oxidation coupled to methane or sulfide production in haloalkaline environments.</title>
        <authorList>
            <person name="Timmers P.H.A."/>
            <person name="Vavourakis C.D."/>
            <person name="Sorokin D.Y."/>
            <person name="Sinninghe Damste J.S."/>
            <person name="Muyzer G."/>
            <person name="Stams A.J.M."/>
            <person name="Plugge C.M."/>
        </authorList>
    </citation>
    <scope>NUCLEOTIDE SEQUENCE [LARGE SCALE GENOMIC DNA]</scope>
    <source>
        <strain evidence="10">MSAO_Bac1</strain>
    </source>
</reference>
<dbReference type="GO" id="GO:0005829">
    <property type="term" value="C:cytosol"/>
    <property type="evidence" value="ECO:0007669"/>
    <property type="project" value="TreeGrafter"/>
</dbReference>
<dbReference type="AlphaFoldDB" id="A0A424YBH8"/>
<evidence type="ECO:0000256" key="4">
    <source>
        <dbReference type="ARBA" id="ARBA00022741"/>
    </source>
</evidence>
<dbReference type="PANTHER" id="PTHR43284:SF1">
    <property type="entry name" value="ASPARAGINE SYNTHETASE"/>
    <property type="match status" value="1"/>
</dbReference>
<comment type="caution">
    <text evidence="10">The sequence shown here is derived from an EMBL/GenBank/DDBJ whole genome shotgun (WGS) entry which is preliminary data.</text>
</comment>
<dbReference type="InterPro" id="IPR029055">
    <property type="entry name" value="Ntn_hydrolases_N"/>
</dbReference>
<dbReference type="CDD" id="cd00712">
    <property type="entry name" value="AsnB"/>
    <property type="match status" value="1"/>
</dbReference>
<evidence type="ECO:0000256" key="3">
    <source>
        <dbReference type="ARBA" id="ARBA00012737"/>
    </source>
</evidence>
<dbReference type="InterPro" id="IPR014729">
    <property type="entry name" value="Rossmann-like_a/b/a_fold"/>
</dbReference>
<sequence>MCGICGVYNKREEKVKREEIEKMKGVMVHRGPDEEGTYLEDRIGLGFQRLKIIDLFRGRQPMFNEDGRIRVVFNGEIYNYLSLREELKRKGHVFFSDSDTEVIVHLYEEKGFDCVKDLRGMFSFVIWDSREKLLFGARDRFGIKPFYYYDCPRKFVFASEMKSILTLPEIKREVDQESLIHYLTFQYVPEPATILKNIKKLPPASYFILKEDTLKIKKYWEVSFNPEDKPLTYFVEGIREKLRESVRLHSQSHVPFGCFLSGGIDSSIIAALLKEIGDISTFSVGYREKGYSELEEARRTARYLNIKNHQYFISPGEFIQHLPRLIWHFDEPVADPAAISLYFVARAAREKITVSLSGEGADEVFGGYGIYG</sequence>
<accession>A0A424YBH8</accession>
<proteinExistence type="inferred from homology"/>
<dbReference type="SUPFAM" id="SSF56235">
    <property type="entry name" value="N-terminal nucleophile aminohydrolases (Ntn hydrolases)"/>
    <property type="match status" value="1"/>
</dbReference>
<dbReference type="SUPFAM" id="SSF52402">
    <property type="entry name" value="Adenine nucleotide alpha hydrolases-like"/>
    <property type="match status" value="1"/>
</dbReference>
<keyword evidence="6" id="KW-0061">Asparagine biosynthesis</keyword>
<feature type="non-terminal residue" evidence="10">
    <location>
        <position position="372"/>
    </location>
</feature>
<evidence type="ECO:0000256" key="1">
    <source>
        <dbReference type="ARBA" id="ARBA00005187"/>
    </source>
</evidence>
<dbReference type="Pfam" id="PF13537">
    <property type="entry name" value="GATase_7"/>
    <property type="match status" value="1"/>
</dbReference>
<comment type="pathway">
    <text evidence="1">Amino-acid biosynthesis; L-asparagine biosynthesis; L-asparagine from L-aspartate (L-Gln route): step 1/1.</text>
</comment>
<dbReference type="GO" id="GO:0004066">
    <property type="term" value="F:asparagine synthase (glutamine-hydrolyzing) activity"/>
    <property type="evidence" value="ECO:0007669"/>
    <property type="project" value="UniProtKB-EC"/>
</dbReference>
<evidence type="ECO:0000256" key="8">
    <source>
        <dbReference type="ARBA" id="ARBA00048741"/>
    </source>
</evidence>
<dbReference type="InterPro" id="IPR051786">
    <property type="entry name" value="ASN_synthetase/amidase"/>
</dbReference>
<dbReference type="PROSITE" id="PS51278">
    <property type="entry name" value="GATASE_TYPE_2"/>
    <property type="match status" value="1"/>
</dbReference>
<dbReference type="EMBL" id="QZAA01000209">
    <property type="protein sequence ID" value="RQD74349.1"/>
    <property type="molecule type" value="Genomic_DNA"/>
</dbReference>
<dbReference type="NCBIfam" id="TIGR01536">
    <property type="entry name" value="asn_synth_AEB"/>
    <property type="match status" value="1"/>
</dbReference>
<dbReference type="GO" id="GO:0005524">
    <property type="term" value="F:ATP binding"/>
    <property type="evidence" value="ECO:0007669"/>
    <property type="project" value="UniProtKB-KW"/>
</dbReference>
<evidence type="ECO:0000256" key="7">
    <source>
        <dbReference type="ARBA" id="ARBA00022962"/>
    </source>
</evidence>
<keyword evidence="5" id="KW-0067">ATP-binding</keyword>
<feature type="domain" description="Glutamine amidotransferase type-2" evidence="9">
    <location>
        <begin position="2"/>
        <end position="212"/>
    </location>
</feature>
<dbReference type="CDD" id="cd01991">
    <property type="entry name" value="Asn_synthase_B_C"/>
    <property type="match status" value="1"/>
</dbReference>
<dbReference type="InterPro" id="IPR006426">
    <property type="entry name" value="Asn_synth_AEB"/>
</dbReference>
<dbReference type="EC" id="6.3.5.4" evidence="3"/>
<keyword evidence="10" id="KW-0436">Ligase</keyword>
<dbReference type="InterPro" id="IPR017932">
    <property type="entry name" value="GATase_2_dom"/>
</dbReference>
<name>A0A424YBH8_9FIRM</name>
<evidence type="ECO:0000259" key="9">
    <source>
        <dbReference type="PROSITE" id="PS51278"/>
    </source>
</evidence>
<evidence type="ECO:0000256" key="2">
    <source>
        <dbReference type="ARBA" id="ARBA00005752"/>
    </source>
</evidence>
<dbReference type="PANTHER" id="PTHR43284">
    <property type="entry name" value="ASPARAGINE SYNTHETASE (GLUTAMINE-HYDROLYZING)"/>
    <property type="match status" value="1"/>
</dbReference>
<keyword evidence="4" id="KW-0547">Nucleotide-binding</keyword>
<evidence type="ECO:0000313" key="11">
    <source>
        <dbReference type="Proteomes" id="UP000285138"/>
    </source>
</evidence>
<gene>
    <name evidence="10" type="primary">asnB</name>
    <name evidence="10" type="ORF">D5R97_07910</name>
</gene>
<evidence type="ECO:0000256" key="6">
    <source>
        <dbReference type="ARBA" id="ARBA00022888"/>
    </source>
</evidence>
<dbReference type="GO" id="GO:0006529">
    <property type="term" value="P:asparagine biosynthetic process"/>
    <property type="evidence" value="ECO:0007669"/>
    <property type="project" value="UniProtKB-KW"/>
</dbReference>
<protein>
    <recommendedName>
        <fullName evidence="3">asparagine synthase (glutamine-hydrolyzing)</fullName>
        <ecNumber evidence="3">6.3.5.4</ecNumber>
    </recommendedName>
</protein>
<organism evidence="10 11">
    <name type="scientific">Candidatus Syntrophonatronum acetioxidans</name>
    <dbReference type="NCBI Taxonomy" id="1795816"/>
    <lineage>
        <taxon>Bacteria</taxon>
        <taxon>Bacillati</taxon>
        <taxon>Bacillota</taxon>
        <taxon>Clostridia</taxon>
        <taxon>Eubacteriales</taxon>
        <taxon>Syntrophomonadaceae</taxon>
        <taxon>Candidatus Syntrophonatronum</taxon>
    </lineage>
</organism>